<dbReference type="InterPro" id="IPR011333">
    <property type="entry name" value="SKP1/BTB/POZ_sf"/>
</dbReference>
<dbReference type="CDD" id="cd18186">
    <property type="entry name" value="BTB_POZ_ZBTB_KLHL-like"/>
    <property type="match status" value="1"/>
</dbReference>
<dbReference type="Gene3D" id="3.30.710.10">
    <property type="entry name" value="Potassium Channel Kv1.1, Chain A"/>
    <property type="match status" value="1"/>
</dbReference>
<dbReference type="EMBL" id="CAVLEF010000010">
    <property type="protein sequence ID" value="CAK1548065.1"/>
    <property type="molecule type" value="Genomic_DNA"/>
</dbReference>
<reference evidence="2 3" key="1">
    <citation type="submission" date="2023-11" db="EMBL/GenBank/DDBJ databases">
        <authorList>
            <person name="Okamura Y."/>
        </authorList>
    </citation>
    <scope>NUCLEOTIDE SEQUENCE [LARGE SCALE GENOMIC DNA]</scope>
</reference>
<dbReference type="PANTHER" id="PTHR24413">
    <property type="entry name" value="SPECKLE-TYPE POZ PROTEIN"/>
    <property type="match status" value="1"/>
</dbReference>
<dbReference type="InterPro" id="IPR000210">
    <property type="entry name" value="BTB/POZ_dom"/>
</dbReference>
<dbReference type="CDD" id="cd14733">
    <property type="entry name" value="BACK"/>
    <property type="match status" value="1"/>
</dbReference>
<keyword evidence="3" id="KW-1185">Reference proteome</keyword>
<dbReference type="AlphaFoldDB" id="A0AAV1JHD0"/>
<evidence type="ECO:0000313" key="3">
    <source>
        <dbReference type="Proteomes" id="UP001497472"/>
    </source>
</evidence>
<evidence type="ECO:0000313" key="2">
    <source>
        <dbReference type="EMBL" id="CAK1548065.1"/>
    </source>
</evidence>
<gene>
    <name evidence="2" type="ORF">LNINA_LOCUS7491</name>
</gene>
<feature type="domain" description="BTB" evidence="1">
    <location>
        <begin position="271"/>
        <end position="330"/>
    </location>
</feature>
<dbReference type="PROSITE" id="PS50097">
    <property type="entry name" value="BTB"/>
    <property type="match status" value="1"/>
</dbReference>
<organism evidence="2 3">
    <name type="scientific">Leptosia nina</name>
    <dbReference type="NCBI Taxonomy" id="320188"/>
    <lineage>
        <taxon>Eukaryota</taxon>
        <taxon>Metazoa</taxon>
        <taxon>Ecdysozoa</taxon>
        <taxon>Arthropoda</taxon>
        <taxon>Hexapoda</taxon>
        <taxon>Insecta</taxon>
        <taxon>Pterygota</taxon>
        <taxon>Neoptera</taxon>
        <taxon>Endopterygota</taxon>
        <taxon>Lepidoptera</taxon>
        <taxon>Glossata</taxon>
        <taxon>Ditrysia</taxon>
        <taxon>Papilionoidea</taxon>
        <taxon>Pieridae</taxon>
        <taxon>Pierinae</taxon>
        <taxon>Leptosia</taxon>
    </lineage>
</organism>
<name>A0AAV1JHD0_9NEOP</name>
<dbReference type="Pfam" id="PF00651">
    <property type="entry name" value="BTB"/>
    <property type="match status" value="1"/>
</dbReference>
<accession>A0AAV1JHD0</accession>
<dbReference type="SUPFAM" id="SSF54695">
    <property type="entry name" value="POZ domain"/>
    <property type="match status" value="1"/>
</dbReference>
<comment type="caution">
    <text evidence="2">The sequence shown here is derived from an EMBL/GenBank/DDBJ whole genome shotgun (WGS) entry which is preliminary data.</text>
</comment>
<sequence length="425" mass="48551">MPASCGSAGCSQPTDRFGLENAAALPLRWRWDEEVKSFSCFVAPESAFSTWQVGDKGITFSSTSFNLAIRNNTLCNMDEVEIAANEQDDSQNNKNPLQFQKSTISCVQECEASNAERLCIFDISRKLDYGNEYDIGGAFIKKNPELWFYMTTEICPSNIIILNLFVCHRNIGYINLGISNSNERATDSKQEDYVFLSESLSWKSFKSSKKDQCHYIKSFIFHTNDVESLVKKTLIIPIKIDVTPNFNLNLELVKRVQAKHAIGGIIRKETPDFTLESATHKKFPTHKVVLCTQSPVLKDLIKNSTADSMFFDTTDDVLELLTEYLYSGTIKDITKYDNEVLLELGEKFKLDNLMPFIENAIIEKITIDNVIETAQLAQKHRLQSVERKVYKYFKDNPDILQTDAWKNLVDVVLTKKLLEHLYFDK</sequence>
<protein>
    <recommendedName>
        <fullName evidence="1">BTB domain-containing protein</fullName>
    </recommendedName>
</protein>
<dbReference type="SMART" id="SM00225">
    <property type="entry name" value="BTB"/>
    <property type="match status" value="1"/>
</dbReference>
<dbReference type="Proteomes" id="UP001497472">
    <property type="component" value="Unassembled WGS sequence"/>
</dbReference>
<proteinExistence type="predicted"/>
<evidence type="ECO:0000259" key="1">
    <source>
        <dbReference type="PROSITE" id="PS50097"/>
    </source>
</evidence>